<dbReference type="InterPro" id="IPR003141">
    <property type="entry name" value="Pol/His_phosphatase_N"/>
</dbReference>
<dbReference type="GO" id="GO:0004527">
    <property type="term" value="F:exonuclease activity"/>
    <property type="evidence" value="ECO:0007669"/>
    <property type="project" value="UniProtKB-KW"/>
</dbReference>
<dbReference type="PANTHER" id="PTHR36928">
    <property type="entry name" value="PHOSPHATASE YCDX-RELATED"/>
    <property type="match status" value="1"/>
</dbReference>
<dbReference type="GO" id="GO:0003887">
    <property type="term" value="F:DNA-directed DNA polymerase activity"/>
    <property type="evidence" value="ECO:0007669"/>
    <property type="project" value="UniProtKB-EC"/>
</dbReference>
<dbReference type="InterPro" id="IPR016195">
    <property type="entry name" value="Pol/histidinol_Pase-like"/>
</dbReference>
<dbReference type="EMBL" id="UPXX01000013">
    <property type="protein sequence ID" value="VBB42120.1"/>
    <property type="molecule type" value="Genomic_DNA"/>
</dbReference>
<dbReference type="Pfam" id="PF02811">
    <property type="entry name" value="PHP"/>
    <property type="match status" value="1"/>
</dbReference>
<keyword evidence="2" id="KW-0808">Transferase</keyword>
<dbReference type="FunFam" id="3.20.20.140:FF:000047">
    <property type="entry name" value="PHP domain-containing protein"/>
    <property type="match status" value="1"/>
</dbReference>
<accession>A0A653A261</accession>
<reference evidence="2" key="1">
    <citation type="submission" date="2018-07" db="EMBL/GenBank/DDBJ databases">
        <authorList>
            <consortium name="Genoscope - CEA"/>
            <person name="William W."/>
        </authorList>
    </citation>
    <scope>NUCLEOTIDE SEQUENCE</scope>
    <source>
        <strain evidence="2">IK1</strain>
    </source>
</reference>
<dbReference type="SMART" id="SM00481">
    <property type="entry name" value="POLIIIAc"/>
    <property type="match status" value="1"/>
</dbReference>
<dbReference type="GO" id="GO:0008270">
    <property type="term" value="F:zinc ion binding"/>
    <property type="evidence" value="ECO:0007669"/>
    <property type="project" value="TreeGrafter"/>
</dbReference>
<dbReference type="GO" id="GO:0005829">
    <property type="term" value="C:cytosol"/>
    <property type="evidence" value="ECO:0007669"/>
    <property type="project" value="TreeGrafter"/>
</dbReference>
<protein>
    <submittedName>
        <fullName evidence="2">DNA polymerase/3'-5' exonuclease PolX</fullName>
        <ecNumber evidence="2">2.7.7.7</ecNumber>
        <ecNumber evidence="2">3.1.11.-</ecNumber>
    </submittedName>
</protein>
<organism evidence="2">
    <name type="scientific">Uncultured Desulfatiglans sp</name>
    <dbReference type="NCBI Taxonomy" id="1748965"/>
    <lineage>
        <taxon>Bacteria</taxon>
        <taxon>Pseudomonadati</taxon>
        <taxon>Thermodesulfobacteriota</taxon>
        <taxon>Desulfobacteria</taxon>
        <taxon>Desulfatiglandales</taxon>
        <taxon>Desulfatiglandaceae</taxon>
        <taxon>Desulfatiglans</taxon>
        <taxon>environmental samples</taxon>
    </lineage>
</organism>
<dbReference type="GO" id="GO:0042578">
    <property type="term" value="F:phosphoric ester hydrolase activity"/>
    <property type="evidence" value="ECO:0007669"/>
    <property type="project" value="TreeGrafter"/>
</dbReference>
<dbReference type="InterPro" id="IPR004013">
    <property type="entry name" value="PHP_dom"/>
</dbReference>
<keyword evidence="2" id="KW-0540">Nuclease</keyword>
<dbReference type="SUPFAM" id="SSF89550">
    <property type="entry name" value="PHP domain-like"/>
    <property type="match status" value="1"/>
</dbReference>
<dbReference type="EC" id="3.1.11.-" evidence="2"/>
<dbReference type="PANTHER" id="PTHR36928:SF1">
    <property type="entry name" value="PHOSPHATASE YCDX-RELATED"/>
    <property type="match status" value="1"/>
</dbReference>
<dbReference type="EC" id="2.7.7.7" evidence="2"/>
<evidence type="ECO:0000313" key="2">
    <source>
        <dbReference type="EMBL" id="VBB42120.1"/>
    </source>
</evidence>
<name>A0A653A261_UNCDX</name>
<keyword evidence="2" id="KW-0269">Exonuclease</keyword>
<feature type="domain" description="Polymerase/histidinol phosphatase N-terminal" evidence="1">
    <location>
        <begin position="6"/>
        <end position="85"/>
    </location>
</feature>
<sequence>MEDLRGDLHAHIKATDGHATLEEMAKTAKKHGYDYLAITDHSKKVAMAHGLDAKRLTEQIKEIDHLNDNLKGMVLLKGIEVDILKDGSLDLSDDILKELDLVVCSVHYHRELSKEKMTERVLRAMDNPYFNIFAHPTGRLINERDPYEIDLEKIMEGAKESGCFLEINSYPDRLDLSDSHAKMAKDMGLKLAISTDAHSIADLDFIRYGIDQARRGWLETDDVINTRSLEQLRKLLKRK</sequence>
<keyword evidence="2" id="KW-0548">Nucleotidyltransferase</keyword>
<dbReference type="AlphaFoldDB" id="A0A653A261"/>
<dbReference type="Gene3D" id="3.20.20.140">
    <property type="entry name" value="Metal-dependent hydrolases"/>
    <property type="match status" value="1"/>
</dbReference>
<dbReference type="InterPro" id="IPR047967">
    <property type="entry name" value="PolX_PHP"/>
</dbReference>
<keyword evidence="2" id="KW-0378">Hydrolase</keyword>
<dbReference type="CDD" id="cd07436">
    <property type="entry name" value="PHP_PolX"/>
    <property type="match status" value="1"/>
</dbReference>
<gene>
    <name evidence="2" type="ORF">TRIP_B200260</name>
</gene>
<proteinExistence type="predicted"/>
<evidence type="ECO:0000259" key="1">
    <source>
        <dbReference type="SMART" id="SM00481"/>
    </source>
</evidence>
<dbReference type="InterPro" id="IPR050243">
    <property type="entry name" value="PHP_phosphatase"/>
</dbReference>